<proteinExistence type="predicted"/>
<accession>X0UR20</accession>
<gene>
    <name evidence="1" type="ORF">S01H1_42609</name>
</gene>
<sequence length="83" mass="9386">MEPDRAFHRSYCLLHSRTVEYPYAIRHAPGIGHVLDVGISGADPNWVKQLAYVYNQATAIDIRCPGQDLFGIKFLLGDIRNSR</sequence>
<protein>
    <submittedName>
        <fullName evidence="1">Uncharacterized protein</fullName>
    </submittedName>
</protein>
<reference evidence="1" key="1">
    <citation type="journal article" date="2014" name="Front. Microbiol.">
        <title>High frequency of phylogenetically diverse reductive dehalogenase-homologous genes in deep subseafloor sedimentary metagenomes.</title>
        <authorList>
            <person name="Kawai M."/>
            <person name="Futagami T."/>
            <person name="Toyoda A."/>
            <person name="Takaki Y."/>
            <person name="Nishi S."/>
            <person name="Hori S."/>
            <person name="Arai W."/>
            <person name="Tsubouchi T."/>
            <person name="Morono Y."/>
            <person name="Uchiyama I."/>
            <person name="Ito T."/>
            <person name="Fujiyama A."/>
            <person name="Inagaki F."/>
            <person name="Takami H."/>
        </authorList>
    </citation>
    <scope>NUCLEOTIDE SEQUENCE</scope>
    <source>
        <strain evidence="1">Expedition CK06-06</strain>
    </source>
</reference>
<name>X0UR20_9ZZZZ</name>
<feature type="non-terminal residue" evidence="1">
    <location>
        <position position="83"/>
    </location>
</feature>
<dbReference type="AlphaFoldDB" id="X0UR20"/>
<evidence type="ECO:0000313" key="1">
    <source>
        <dbReference type="EMBL" id="GAG08130.1"/>
    </source>
</evidence>
<organism evidence="1">
    <name type="scientific">marine sediment metagenome</name>
    <dbReference type="NCBI Taxonomy" id="412755"/>
    <lineage>
        <taxon>unclassified sequences</taxon>
        <taxon>metagenomes</taxon>
        <taxon>ecological metagenomes</taxon>
    </lineage>
</organism>
<comment type="caution">
    <text evidence="1">The sequence shown here is derived from an EMBL/GenBank/DDBJ whole genome shotgun (WGS) entry which is preliminary data.</text>
</comment>
<dbReference type="EMBL" id="BARS01027105">
    <property type="protein sequence ID" value="GAG08130.1"/>
    <property type="molecule type" value="Genomic_DNA"/>
</dbReference>